<comment type="caution">
    <text evidence="1">The sequence shown here is derived from an EMBL/GenBank/DDBJ whole genome shotgun (WGS) entry which is preliminary data.</text>
</comment>
<dbReference type="EMBL" id="BOQE01000001">
    <property type="protein sequence ID" value="GIM47694.1"/>
    <property type="molecule type" value="Genomic_DNA"/>
</dbReference>
<evidence type="ECO:0008006" key="3">
    <source>
        <dbReference type="Google" id="ProtNLM"/>
    </source>
</evidence>
<evidence type="ECO:0000313" key="1">
    <source>
        <dbReference type="EMBL" id="GIM47694.1"/>
    </source>
</evidence>
<sequence length="264" mass="31226">MLLRWLNHPSLRGDEQLIAMLYDLGISTKQQLLTITGWSSRTLRWRLQQIRERGQTPEERDMWVKAYPVPRTRHVMAYALGRLGIQYALEMRFEQSRGKEPPQSQIAHYVGTNEVLVRLLQAGVSREQVQWLSSKEATDYLVSLWEWAGKELNRRRTIRPDARLILNEQRFWIEYDNDTENPRQLERKFHDYVNTLVPVGENSPVLWIASNDQRKRYLEMNWKSFQRNFYKESKVPNMMFFTEGEETNFLLSATGKITGNISGT</sequence>
<dbReference type="AlphaFoldDB" id="A0AAV4LJU2"/>
<dbReference type="RefSeq" id="WP_282200647.1">
    <property type="nucleotide sequence ID" value="NZ_BOQE01000001.1"/>
</dbReference>
<organism evidence="1 2">
    <name type="scientific">Collibacillus ludicampi</name>
    <dbReference type="NCBI Taxonomy" id="2771369"/>
    <lineage>
        <taxon>Bacteria</taxon>
        <taxon>Bacillati</taxon>
        <taxon>Bacillota</taxon>
        <taxon>Bacilli</taxon>
        <taxon>Bacillales</taxon>
        <taxon>Alicyclobacillaceae</taxon>
        <taxon>Collibacillus</taxon>
    </lineage>
</organism>
<name>A0AAV4LJU2_9BACL</name>
<accession>A0AAV4LJU2</accession>
<dbReference type="Proteomes" id="UP001057291">
    <property type="component" value="Unassembled WGS sequence"/>
</dbReference>
<gene>
    <name evidence="1" type="ORF">DNHGIG_32430</name>
</gene>
<dbReference type="Pfam" id="PF13814">
    <property type="entry name" value="Replic_Relax"/>
    <property type="match status" value="1"/>
</dbReference>
<keyword evidence="2" id="KW-1185">Reference proteome</keyword>
<protein>
    <recommendedName>
        <fullName evidence="3">Protein involved in plasmid replication-relaxation</fullName>
    </recommendedName>
</protein>
<evidence type="ECO:0000313" key="2">
    <source>
        <dbReference type="Proteomes" id="UP001057291"/>
    </source>
</evidence>
<reference evidence="1" key="1">
    <citation type="journal article" date="2023" name="Int. J. Syst. Evol. Microbiol.">
        <title>Collibacillus ludicampi gen. nov., sp. nov., a new soil bacterium of the family Alicyclobacillaceae.</title>
        <authorList>
            <person name="Jojima T."/>
            <person name="Ioku Y."/>
            <person name="Fukuta Y."/>
            <person name="Shirasaka N."/>
            <person name="Matsumura Y."/>
            <person name="Mori M."/>
        </authorList>
    </citation>
    <scope>NUCLEOTIDE SEQUENCE</scope>
    <source>
        <strain evidence="1">TP075</strain>
    </source>
</reference>
<proteinExistence type="predicted"/>
<dbReference type="InterPro" id="IPR025855">
    <property type="entry name" value="Replic_Relax"/>
</dbReference>